<feature type="binding site" evidence="7">
    <location>
        <position position="52"/>
    </location>
    <ligand>
        <name>[4Fe-4S] cluster</name>
        <dbReference type="ChEBI" id="CHEBI:49883"/>
        <note>4Fe-4S-S-AdoMet</note>
    </ligand>
</feature>
<keyword evidence="2 7" id="KW-0949">S-adenosyl-L-methionine</keyword>
<evidence type="ECO:0000256" key="4">
    <source>
        <dbReference type="ARBA" id="ARBA00023004"/>
    </source>
</evidence>
<dbReference type="STRING" id="880526.GCA_000427365_00190"/>
<keyword evidence="1 7" id="KW-0004">4Fe-4S</keyword>
<dbReference type="InterPro" id="IPR058240">
    <property type="entry name" value="rSAM_sf"/>
</dbReference>
<feature type="binding site" evidence="8">
    <location>
        <position position="154"/>
    </location>
    <ligand>
        <name>S-adenosyl-L-methionine</name>
        <dbReference type="ChEBI" id="CHEBI:59789"/>
    </ligand>
</feature>
<sequence length="347" mass="38834">MMTREELIGMLGAPFSDSETDRELFAEAVRVRNRAVGDQVYLRGLIELSNRCRKNCLYCGIRNGNSAAERYTLTDGQVLAAAEYAWRSGYGSVVIQAGERTDGVFVERIERLVRQIKTLSDGELGITLSLGEQERETYRRWFGAGAHRYLLRIEASSPELYARLHPADHRYEKRLECLGWLKEEGYQVGTGVMIGLPYQSVEDLADDLLFFRNLDIDMCGMGPYIEFPGTPLAEAPCAFARDERLRLALRMIALLRLLMPDINIASTTALHALHPQGRELGIAAGANVMMPNLTPAVVRANYKLYDNKPLQDMDLRGFNVALDSGWGDSRHFSVRTAGAPVSALREK</sequence>
<keyword evidence="4 7" id="KW-0408">Iron</keyword>
<keyword evidence="3" id="KW-0479">Metal-binding</keyword>
<keyword evidence="11" id="KW-1185">Reference proteome</keyword>
<evidence type="ECO:0000313" key="10">
    <source>
        <dbReference type="EMBL" id="SUE34038.1"/>
    </source>
</evidence>
<keyword evidence="5 7" id="KW-0411">Iron-sulfur</keyword>
<name>A0A379MQZ0_9BACT</name>
<proteinExistence type="predicted"/>
<comment type="cofactor">
    <cofactor evidence="6">
        <name>[2Fe-2S] cluster</name>
        <dbReference type="ChEBI" id="CHEBI:190135"/>
    </cofactor>
</comment>
<dbReference type="AlphaFoldDB" id="A0A379MQZ0"/>
<dbReference type="GO" id="GO:0051539">
    <property type="term" value="F:4 iron, 4 sulfur cluster binding"/>
    <property type="evidence" value="ECO:0007669"/>
    <property type="project" value="UniProtKB-KW"/>
</dbReference>
<evidence type="ECO:0000256" key="8">
    <source>
        <dbReference type="PIRSR" id="PIRSR004762-2"/>
    </source>
</evidence>
<evidence type="ECO:0000256" key="7">
    <source>
        <dbReference type="PIRSR" id="PIRSR004762-1"/>
    </source>
</evidence>
<dbReference type="SFLD" id="SFLDG01060">
    <property type="entry name" value="BATS_domain_containing"/>
    <property type="match status" value="1"/>
</dbReference>
<dbReference type="PANTHER" id="PTHR43726">
    <property type="entry name" value="3-METHYLORNITHINE SYNTHASE"/>
    <property type="match status" value="1"/>
</dbReference>
<feature type="binding site" evidence="7">
    <location>
        <position position="59"/>
    </location>
    <ligand>
        <name>[4Fe-4S] cluster</name>
        <dbReference type="ChEBI" id="CHEBI:49883"/>
        <note>4Fe-4S-S-AdoMet</note>
    </ligand>
</feature>
<feature type="binding site" evidence="7">
    <location>
        <position position="56"/>
    </location>
    <ligand>
        <name>[4Fe-4S] cluster</name>
        <dbReference type="ChEBI" id="CHEBI:49883"/>
        <note>4Fe-4S-S-AdoMet</note>
    </ligand>
</feature>
<dbReference type="InterPro" id="IPR010722">
    <property type="entry name" value="BATS_dom"/>
</dbReference>
<dbReference type="SFLD" id="SFLDS00029">
    <property type="entry name" value="Radical_SAM"/>
    <property type="match status" value="1"/>
</dbReference>
<dbReference type="GO" id="GO:0044272">
    <property type="term" value="P:sulfur compound biosynthetic process"/>
    <property type="evidence" value="ECO:0007669"/>
    <property type="project" value="UniProtKB-ARBA"/>
</dbReference>
<evidence type="ECO:0000256" key="5">
    <source>
        <dbReference type="ARBA" id="ARBA00023014"/>
    </source>
</evidence>
<evidence type="ECO:0000256" key="2">
    <source>
        <dbReference type="ARBA" id="ARBA00022691"/>
    </source>
</evidence>
<dbReference type="SUPFAM" id="SSF102114">
    <property type="entry name" value="Radical SAM enzymes"/>
    <property type="match status" value="1"/>
</dbReference>
<dbReference type="InterPro" id="IPR034422">
    <property type="entry name" value="HydE/PylB-like"/>
</dbReference>
<dbReference type="InterPro" id="IPR013785">
    <property type="entry name" value="Aldolase_TIM"/>
</dbReference>
<dbReference type="EMBL" id="UGVL01000001">
    <property type="protein sequence ID" value="SUE34038.1"/>
    <property type="molecule type" value="Genomic_DNA"/>
</dbReference>
<evidence type="ECO:0000256" key="1">
    <source>
        <dbReference type="ARBA" id="ARBA00022485"/>
    </source>
</evidence>
<accession>A0A379MQZ0</accession>
<dbReference type="SMART" id="SM00876">
    <property type="entry name" value="BATS"/>
    <property type="match status" value="1"/>
</dbReference>
<dbReference type="SFLD" id="SFLDG01280">
    <property type="entry name" value="HydE/PylB-like"/>
    <property type="match status" value="1"/>
</dbReference>
<gene>
    <name evidence="10" type="primary">bioB_1</name>
    <name evidence="10" type="ORF">NCTC11190_01255</name>
</gene>
<dbReference type="GO" id="GO:0042364">
    <property type="term" value="P:water-soluble vitamin biosynthetic process"/>
    <property type="evidence" value="ECO:0007669"/>
    <property type="project" value="UniProtKB-ARBA"/>
</dbReference>
<dbReference type="GO" id="GO:0046872">
    <property type="term" value="F:metal ion binding"/>
    <property type="evidence" value="ECO:0007669"/>
    <property type="project" value="UniProtKB-KW"/>
</dbReference>
<dbReference type="InterPro" id="IPR006638">
    <property type="entry name" value="Elp3/MiaA/NifB-like_rSAM"/>
</dbReference>
<dbReference type="Gene3D" id="3.20.20.70">
    <property type="entry name" value="Aldolase class I"/>
    <property type="match status" value="1"/>
</dbReference>
<dbReference type="RefSeq" id="WP_245584924.1">
    <property type="nucleotide sequence ID" value="NZ_CANTWR010000018.1"/>
</dbReference>
<dbReference type="SMART" id="SM00729">
    <property type="entry name" value="Elp3"/>
    <property type="match status" value="1"/>
</dbReference>
<organism evidence="10 11">
    <name type="scientific">Rikenella microfusus</name>
    <dbReference type="NCBI Taxonomy" id="28139"/>
    <lineage>
        <taxon>Bacteria</taxon>
        <taxon>Pseudomonadati</taxon>
        <taxon>Bacteroidota</taxon>
        <taxon>Bacteroidia</taxon>
        <taxon>Bacteroidales</taxon>
        <taxon>Rikenellaceae</taxon>
        <taxon>Rikenella</taxon>
    </lineage>
</organism>
<dbReference type="CDD" id="cd01335">
    <property type="entry name" value="Radical_SAM"/>
    <property type="match status" value="1"/>
</dbReference>
<dbReference type="GO" id="GO:0004076">
    <property type="term" value="F:biotin synthase activity"/>
    <property type="evidence" value="ECO:0007669"/>
    <property type="project" value="UniProtKB-EC"/>
</dbReference>
<protein>
    <submittedName>
        <fullName evidence="10">Biotin synthase</fullName>
        <ecNumber evidence="10">2.8.1.6</ecNumber>
    </submittedName>
</protein>
<dbReference type="InterPro" id="IPR024021">
    <property type="entry name" value="FeFe-hyd_HydE_rSAM"/>
</dbReference>
<evidence type="ECO:0000256" key="3">
    <source>
        <dbReference type="ARBA" id="ARBA00022723"/>
    </source>
</evidence>
<evidence type="ECO:0000259" key="9">
    <source>
        <dbReference type="PROSITE" id="PS51918"/>
    </source>
</evidence>
<feature type="domain" description="Radical SAM core" evidence="9">
    <location>
        <begin position="38"/>
        <end position="261"/>
    </location>
</feature>
<dbReference type="PIRSF" id="PIRSF004762">
    <property type="entry name" value="CHP00423"/>
    <property type="match status" value="1"/>
</dbReference>
<reference evidence="10 11" key="1">
    <citation type="submission" date="2018-06" db="EMBL/GenBank/DDBJ databases">
        <authorList>
            <consortium name="Pathogen Informatics"/>
            <person name="Doyle S."/>
        </authorList>
    </citation>
    <scope>NUCLEOTIDE SEQUENCE [LARGE SCALE GENOMIC DNA]</scope>
    <source>
        <strain evidence="10 11">NCTC11190</strain>
    </source>
</reference>
<dbReference type="PROSITE" id="PS51918">
    <property type="entry name" value="RADICAL_SAM"/>
    <property type="match status" value="1"/>
</dbReference>
<feature type="binding site" evidence="8">
    <location>
        <position position="129"/>
    </location>
    <ligand>
        <name>(3R)-3-methyl-D-ornithine</name>
        <dbReference type="ChEBI" id="CHEBI:64642"/>
    </ligand>
</feature>
<comment type="cofactor">
    <cofactor evidence="7">
        <name>[4Fe-4S] cluster</name>
        <dbReference type="ChEBI" id="CHEBI:49883"/>
    </cofactor>
    <text evidence="7">Binds 1 [4Fe-4S] cluster. The cluster is coordinated with 3 cysteines and an exchangeable S-adenosyl-L-methionine.</text>
</comment>
<evidence type="ECO:0000256" key="6">
    <source>
        <dbReference type="ARBA" id="ARBA00034078"/>
    </source>
</evidence>
<dbReference type="InterPro" id="IPR007197">
    <property type="entry name" value="rSAM"/>
</dbReference>
<dbReference type="NCBIfam" id="TIGR03956">
    <property type="entry name" value="rSAM_HydE"/>
    <property type="match status" value="1"/>
</dbReference>
<keyword evidence="10" id="KW-0808">Transferase</keyword>
<evidence type="ECO:0000313" key="11">
    <source>
        <dbReference type="Proteomes" id="UP000255233"/>
    </source>
</evidence>
<dbReference type="EC" id="2.8.1.6" evidence="10"/>
<dbReference type="Proteomes" id="UP000255233">
    <property type="component" value="Unassembled WGS sequence"/>
</dbReference>
<dbReference type="Pfam" id="PF04055">
    <property type="entry name" value="Radical_SAM"/>
    <property type="match status" value="1"/>
</dbReference>
<dbReference type="PANTHER" id="PTHR43726:SF1">
    <property type="entry name" value="BIOTIN SYNTHASE"/>
    <property type="match status" value="1"/>
</dbReference>
<feature type="binding site" evidence="8">
    <location>
        <position position="174"/>
    </location>
    <ligand>
        <name>S-adenosyl-L-methionine</name>
        <dbReference type="ChEBI" id="CHEBI:59789"/>
    </ligand>
</feature>